<dbReference type="GO" id="GO:0006457">
    <property type="term" value="P:protein folding"/>
    <property type="evidence" value="ECO:0007669"/>
    <property type="project" value="TreeGrafter"/>
</dbReference>
<protein>
    <submittedName>
        <fullName evidence="2">Activator of 90 kDa heat shock protein ATPase</fullName>
    </submittedName>
</protein>
<dbReference type="CDD" id="cd08892">
    <property type="entry name" value="SRPBCC_Aha1"/>
    <property type="match status" value="1"/>
</dbReference>
<dbReference type="InterPro" id="IPR015310">
    <property type="entry name" value="AHSA1-like_N"/>
</dbReference>
<evidence type="ECO:0000256" key="1">
    <source>
        <dbReference type="ARBA" id="ARBA00006817"/>
    </source>
</evidence>
<dbReference type="Pfam" id="PF09229">
    <property type="entry name" value="Aha1_N"/>
    <property type="match status" value="1"/>
</dbReference>
<dbReference type="InterPro" id="IPR036338">
    <property type="entry name" value="Aha1"/>
</dbReference>
<reference evidence="2" key="2">
    <citation type="submission" date="2015-10" db="EMBL/GenBank/DDBJ databases">
        <authorList>
            <person name="Gilbert D.G."/>
        </authorList>
    </citation>
    <scope>NUCLEOTIDE SEQUENCE</scope>
</reference>
<dbReference type="SMART" id="SM01000">
    <property type="entry name" value="Aha1_N"/>
    <property type="match status" value="1"/>
</dbReference>
<dbReference type="PANTHER" id="PTHR13009:SF22">
    <property type="entry name" value="LD43819P"/>
    <property type="match status" value="1"/>
</dbReference>
<organism evidence="2">
    <name type="scientific">Daphnia magna</name>
    <dbReference type="NCBI Taxonomy" id="35525"/>
    <lineage>
        <taxon>Eukaryota</taxon>
        <taxon>Metazoa</taxon>
        <taxon>Ecdysozoa</taxon>
        <taxon>Arthropoda</taxon>
        <taxon>Crustacea</taxon>
        <taxon>Branchiopoda</taxon>
        <taxon>Diplostraca</taxon>
        <taxon>Cladocera</taxon>
        <taxon>Anomopoda</taxon>
        <taxon>Daphniidae</taxon>
        <taxon>Daphnia</taxon>
    </lineage>
</organism>
<accession>A0A0N8CEJ9</accession>
<proteinExistence type="inferred from homology"/>
<evidence type="ECO:0000313" key="2">
    <source>
        <dbReference type="EMBL" id="JAJ13062.1"/>
    </source>
</evidence>
<sequence length="345" mass="38996">MQIPFKEKYELSLAIVEERPDATNVNNWHWTEKNASQWSKDKIEELLHGLEISDNIGSCIITEIEKMEGEASANNRKAKLIFFFEWNLHLKWTGKVSGTTKGIEGTVIIPNLSDENNADELDINVTTSSTGPDADALKQMMRTVGAKLIKEQLAKYIKSLKEDFTQGMILPKKDAEVNNGEPIKIVKDPGVKVPSSISTPDMKQLQIGVKVEMKSYTCKQNFKCPPVELYNVLTQPELMRAFTCAPAQVNSSVGGRFSLFDGNITGEFVELVPNKKIVQKWRFKTWPEGHHSMVTTELHDEGDSTELSLNQTGIPSIEYDKTLEGWQRYYWEAIKRTFGFGAFLL</sequence>
<dbReference type="SUPFAM" id="SSF55961">
    <property type="entry name" value="Bet v1-like"/>
    <property type="match status" value="1"/>
</dbReference>
<dbReference type="AlphaFoldDB" id="A0A0N8CEJ9"/>
<dbReference type="Gene3D" id="3.30.530.20">
    <property type="match status" value="1"/>
</dbReference>
<dbReference type="Gene3D" id="3.15.10.20">
    <property type="entry name" value="Activator of Hsp90 ATPase Aha1, N-terminal domain"/>
    <property type="match status" value="1"/>
</dbReference>
<dbReference type="InterPro" id="IPR013538">
    <property type="entry name" value="ASHA1/2-like_C"/>
</dbReference>
<reference evidence="2" key="1">
    <citation type="submission" date="2015-10" db="EMBL/GenBank/DDBJ databases">
        <title>Daphnia magna gene sets from two clonal populations assembled and annotated with EvidentialGene.</title>
        <authorList>
            <person name="Gilbert D."/>
            <person name="Podicheti R."/>
            <person name="Orsini L."/>
            <person name="Colbourne J."/>
            <person name="Pfrender M."/>
        </authorList>
    </citation>
    <scope>NUCLEOTIDE SEQUENCE</scope>
</reference>
<dbReference type="GO" id="GO:0051087">
    <property type="term" value="F:protein-folding chaperone binding"/>
    <property type="evidence" value="ECO:0007669"/>
    <property type="project" value="InterPro"/>
</dbReference>
<dbReference type="EMBL" id="GDIP01210340">
    <property type="protein sequence ID" value="JAJ13062.1"/>
    <property type="molecule type" value="Transcribed_RNA"/>
</dbReference>
<comment type="similarity">
    <text evidence="1">Belongs to the AHA1 family.</text>
</comment>
<keyword evidence="2" id="KW-0346">Stress response</keyword>
<dbReference type="PANTHER" id="PTHR13009">
    <property type="entry name" value="HEAT SHOCK PROTEIN 90 HSP90 CO-CHAPERONE AHA-1"/>
    <property type="match status" value="1"/>
</dbReference>
<name>A0A0N8CEJ9_9CRUS</name>
<dbReference type="OrthoDB" id="567237at2759"/>
<dbReference type="SUPFAM" id="SSF103111">
    <property type="entry name" value="Activator of Hsp90 ATPase, Aha1"/>
    <property type="match status" value="1"/>
</dbReference>
<dbReference type="GO" id="GO:0001671">
    <property type="term" value="F:ATPase activator activity"/>
    <property type="evidence" value="ECO:0007669"/>
    <property type="project" value="InterPro"/>
</dbReference>
<dbReference type="InterPro" id="IPR023393">
    <property type="entry name" value="START-like_dom_sf"/>
</dbReference>
<dbReference type="Pfam" id="PF08327">
    <property type="entry name" value="AHSA1"/>
    <property type="match status" value="1"/>
</dbReference>
<dbReference type="GO" id="GO:0005829">
    <property type="term" value="C:cytosol"/>
    <property type="evidence" value="ECO:0007669"/>
    <property type="project" value="TreeGrafter"/>
</dbReference>